<evidence type="ECO:0000313" key="3">
    <source>
        <dbReference type="Proteomes" id="UP000825935"/>
    </source>
</evidence>
<comment type="caution">
    <text evidence="2">The sequence shown here is derived from an EMBL/GenBank/DDBJ whole genome shotgun (WGS) entry which is preliminary data.</text>
</comment>
<feature type="region of interest" description="Disordered" evidence="1">
    <location>
        <begin position="136"/>
        <end position="155"/>
    </location>
</feature>
<dbReference type="Proteomes" id="UP000825935">
    <property type="component" value="Chromosome 36"/>
</dbReference>
<accession>A0A8T2QCR4</accession>
<evidence type="ECO:0000256" key="1">
    <source>
        <dbReference type="SAM" id="MobiDB-lite"/>
    </source>
</evidence>
<protein>
    <submittedName>
        <fullName evidence="2">Uncharacterized protein</fullName>
    </submittedName>
</protein>
<dbReference type="EMBL" id="CM035441">
    <property type="protein sequence ID" value="KAH7281385.1"/>
    <property type="molecule type" value="Genomic_DNA"/>
</dbReference>
<name>A0A8T2QCR4_CERRI</name>
<evidence type="ECO:0000313" key="2">
    <source>
        <dbReference type="EMBL" id="KAH7281385.1"/>
    </source>
</evidence>
<organism evidence="2 3">
    <name type="scientific">Ceratopteris richardii</name>
    <name type="common">Triangle waterfern</name>
    <dbReference type="NCBI Taxonomy" id="49495"/>
    <lineage>
        <taxon>Eukaryota</taxon>
        <taxon>Viridiplantae</taxon>
        <taxon>Streptophyta</taxon>
        <taxon>Embryophyta</taxon>
        <taxon>Tracheophyta</taxon>
        <taxon>Polypodiopsida</taxon>
        <taxon>Polypodiidae</taxon>
        <taxon>Polypodiales</taxon>
        <taxon>Pteridineae</taxon>
        <taxon>Pteridaceae</taxon>
        <taxon>Parkerioideae</taxon>
        <taxon>Ceratopteris</taxon>
    </lineage>
</organism>
<dbReference type="AlphaFoldDB" id="A0A8T2QCR4"/>
<sequence length="279" mass="30150">MAAGDIPNHGQSYNEAYTSCVDAAAGSSSTSGELSGTEWKQPLNHAATTGLPCTFGKRRRLENRYSGPLRKASPSTPFRKFLADKSSFKEIVHRFTGEVALAHPSPCSRSCSAPFSTCVYVPQCCNHRPLFCRSNSDGSSGNREDQPTLLPAPHSPSFRNFVADQFSFKELVHRFTGEPAWKEPIIGGRNIVRSLSASTYAPPCLNHGTTEKGKSGEMILSVILQSLCVLRAVSSYLLRQCPRSSPLQASRVQGTTPQTSIQDVNVSTPHSPASASMSD</sequence>
<feature type="region of interest" description="Disordered" evidence="1">
    <location>
        <begin position="247"/>
        <end position="279"/>
    </location>
</feature>
<gene>
    <name evidence="2" type="ORF">KP509_36G044600</name>
</gene>
<reference evidence="2" key="1">
    <citation type="submission" date="2021-08" db="EMBL/GenBank/DDBJ databases">
        <title>WGS assembly of Ceratopteris richardii.</title>
        <authorList>
            <person name="Marchant D.B."/>
            <person name="Chen G."/>
            <person name="Jenkins J."/>
            <person name="Shu S."/>
            <person name="Leebens-Mack J."/>
            <person name="Grimwood J."/>
            <person name="Schmutz J."/>
            <person name="Soltis P."/>
            <person name="Soltis D."/>
            <person name="Chen Z.-H."/>
        </authorList>
    </citation>
    <scope>NUCLEOTIDE SEQUENCE</scope>
    <source>
        <strain evidence="2">Whitten #5841</strain>
        <tissue evidence="2">Leaf</tissue>
    </source>
</reference>
<keyword evidence="3" id="KW-1185">Reference proteome</keyword>
<proteinExistence type="predicted"/>